<dbReference type="PROSITE" id="PS50990">
    <property type="entry name" value="PEPTIDASE_C39"/>
    <property type="match status" value="1"/>
</dbReference>
<dbReference type="InterPro" id="IPR005074">
    <property type="entry name" value="Peptidase_C39"/>
</dbReference>
<proteinExistence type="predicted"/>
<dbReference type="EMBL" id="JBGCUO010000001">
    <property type="protein sequence ID" value="MEY1662006.1"/>
    <property type="molecule type" value="Genomic_DNA"/>
</dbReference>
<organism evidence="2 3">
    <name type="scientific">Isoalcanivorax beigongshangi</name>
    <dbReference type="NCBI Taxonomy" id="3238810"/>
    <lineage>
        <taxon>Bacteria</taxon>
        <taxon>Pseudomonadati</taxon>
        <taxon>Pseudomonadota</taxon>
        <taxon>Gammaproteobacteria</taxon>
        <taxon>Oceanospirillales</taxon>
        <taxon>Alcanivoracaceae</taxon>
        <taxon>Isoalcanivorax</taxon>
    </lineage>
</organism>
<gene>
    <name evidence="2" type="ORF">AB5I84_07570</name>
</gene>
<dbReference type="RefSeq" id="WP_369455251.1">
    <property type="nucleotide sequence ID" value="NZ_JBGCUO010000001.1"/>
</dbReference>
<keyword evidence="3" id="KW-1185">Reference proteome</keyword>
<dbReference type="Proteomes" id="UP001562065">
    <property type="component" value="Unassembled WGS sequence"/>
</dbReference>
<protein>
    <submittedName>
        <fullName evidence="2">C39 family peptidase</fullName>
    </submittedName>
</protein>
<name>A0ABV4AIY9_9GAMM</name>
<dbReference type="Gene3D" id="3.90.70.10">
    <property type="entry name" value="Cysteine proteinases"/>
    <property type="match status" value="1"/>
</dbReference>
<accession>A0ABV4AIY9</accession>
<evidence type="ECO:0000313" key="3">
    <source>
        <dbReference type="Proteomes" id="UP001562065"/>
    </source>
</evidence>
<dbReference type="Pfam" id="PF03412">
    <property type="entry name" value="Peptidase_C39"/>
    <property type="match status" value="1"/>
</dbReference>
<dbReference type="CDD" id="cd02423">
    <property type="entry name" value="Peptidase_C39G"/>
    <property type="match status" value="1"/>
</dbReference>
<evidence type="ECO:0000259" key="1">
    <source>
        <dbReference type="PROSITE" id="PS50990"/>
    </source>
</evidence>
<comment type="caution">
    <text evidence="2">The sequence shown here is derived from an EMBL/GenBank/DDBJ whole genome shotgun (WGS) entry which is preliminary data.</text>
</comment>
<sequence>MLTTILGAALVFFAANEVAVVETHPQGTVLYDHPVPSGVVHERGVVVQPVSEFRYRNVVRQAYDYSCGSAALTTVLNGYLGRQYNEREVMEGLLRFGETEKIVERRGFSLLDMRRLTSVLGFNSGGFRAQLEDLRTLEHPAIVPISYAGFKHFVVLKEWRNGHFYVADPALGNMSFSEVAFEEIWDQNVVFIVFPHEGESHQGLALSDYELRTIDERTINRMAFQDFPVFTRSMEQWADRASTLVPVLTEDRHGVERVINIPTRTYYRRK</sequence>
<feature type="domain" description="Peptidase C39" evidence="1">
    <location>
        <begin position="61"/>
        <end position="192"/>
    </location>
</feature>
<evidence type="ECO:0000313" key="2">
    <source>
        <dbReference type="EMBL" id="MEY1662006.1"/>
    </source>
</evidence>
<reference evidence="2 3" key="1">
    <citation type="submission" date="2024-07" db="EMBL/GenBank/DDBJ databases">
        <authorList>
            <person name="Ren Q."/>
        </authorList>
    </citation>
    <scope>NUCLEOTIDE SEQUENCE [LARGE SCALE GENOMIC DNA]</scope>
    <source>
        <strain evidence="2 3">REN37</strain>
    </source>
</reference>